<comment type="caution">
    <text evidence="1">The sequence shown here is derived from an EMBL/GenBank/DDBJ whole genome shotgun (WGS) entry which is preliminary data.</text>
</comment>
<gene>
    <name evidence="1" type="ORF">HA338_17095</name>
</gene>
<evidence type="ECO:0000313" key="2">
    <source>
        <dbReference type="Proteomes" id="UP000600774"/>
    </source>
</evidence>
<reference evidence="1" key="1">
    <citation type="journal article" date="2020" name="bioRxiv">
        <title>A rank-normalized archaeal taxonomy based on genome phylogeny resolves widespread incomplete and uneven classifications.</title>
        <authorList>
            <person name="Rinke C."/>
            <person name="Chuvochina M."/>
            <person name="Mussig A.J."/>
            <person name="Chaumeil P.-A."/>
            <person name="Waite D.W."/>
            <person name="Whitman W.B."/>
            <person name="Parks D.H."/>
            <person name="Hugenholtz P."/>
        </authorList>
    </citation>
    <scope>NUCLEOTIDE SEQUENCE</scope>
    <source>
        <strain evidence="1">UBA8876</strain>
    </source>
</reference>
<dbReference type="AlphaFoldDB" id="A0A832W8L7"/>
<proteinExistence type="predicted"/>
<dbReference type="RefSeq" id="WP_048065611.1">
    <property type="nucleotide sequence ID" value="NZ_DUJU01000188.1"/>
</dbReference>
<accession>A0A832W8L7</accession>
<dbReference type="EMBL" id="DUJU01000188">
    <property type="protein sequence ID" value="HIH95644.1"/>
    <property type="molecule type" value="Genomic_DNA"/>
</dbReference>
<sequence length="68" mass="6853">MVVASADKSVKATDNNATPSVRLASKFAARITGVSLTADVLLDAGISVMVMVISFVSPPAGLSGFVTV</sequence>
<protein>
    <submittedName>
        <fullName evidence="1">Uncharacterized protein</fullName>
    </submittedName>
</protein>
<dbReference type="Proteomes" id="UP000600774">
    <property type="component" value="Unassembled WGS sequence"/>
</dbReference>
<name>A0A832W8L7_9EURY</name>
<organism evidence="1 2">
    <name type="scientific">Methanosarcina acetivorans</name>
    <dbReference type="NCBI Taxonomy" id="2214"/>
    <lineage>
        <taxon>Archaea</taxon>
        <taxon>Methanobacteriati</taxon>
        <taxon>Methanobacteriota</taxon>
        <taxon>Stenosarchaea group</taxon>
        <taxon>Methanomicrobia</taxon>
        <taxon>Methanosarcinales</taxon>
        <taxon>Methanosarcinaceae</taxon>
        <taxon>Methanosarcina</taxon>
    </lineage>
</organism>
<evidence type="ECO:0000313" key="1">
    <source>
        <dbReference type="EMBL" id="HIH95644.1"/>
    </source>
</evidence>